<accession>A0AAU8BTC4</accession>
<comment type="subunit">
    <text evidence="3">F-type ATPases have 2 components, CF(1) - the catalytic core - and CF(0) - the membrane proton channel.</text>
</comment>
<dbReference type="GO" id="GO:0045259">
    <property type="term" value="C:proton-transporting ATP synthase complex"/>
    <property type="evidence" value="ECO:0007669"/>
    <property type="project" value="UniProtKB-KW"/>
</dbReference>
<evidence type="ECO:0000256" key="4">
    <source>
        <dbReference type="ARBA" id="ARBA00022448"/>
    </source>
</evidence>
<evidence type="ECO:0000256" key="2">
    <source>
        <dbReference type="ARBA" id="ARBA00008892"/>
    </source>
</evidence>
<evidence type="ECO:0000256" key="9">
    <source>
        <dbReference type="ARBA" id="ARBA00023065"/>
    </source>
</evidence>
<feature type="transmembrane region" description="Helical" evidence="13">
    <location>
        <begin position="6"/>
        <end position="29"/>
    </location>
</feature>
<comment type="subcellular location">
    <subcellularLocation>
        <location evidence="1 12">Mitochondrion membrane</location>
        <topology evidence="1 12">Single-pass membrane protein</topology>
    </subcellularLocation>
</comment>
<evidence type="ECO:0000256" key="3">
    <source>
        <dbReference type="ARBA" id="ARBA00011291"/>
    </source>
</evidence>
<proteinExistence type="inferred from homology"/>
<keyword evidence="5 12" id="KW-0138">CF(0)</keyword>
<keyword evidence="6 12" id="KW-0812">Transmembrane</keyword>
<evidence type="ECO:0000256" key="8">
    <source>
        <dbReference type="ARBA" id="ARBA00022989"/>
    </source>
</evidence>
<reference evidence="14" key="1">
    <citation type="submission" date="2024-06" db="EMBL/GenBank/DDBJ databases">
        <authorList>
            <person name="Yu F."/>
            <person name="Song Z.-s."/>
        </authorList>
    </citation>
    <scope>NUCLEOTIDE SEQUENCE</scope>
</reference>
<dbReference type="EMBL" id="PP963643">
    <property type="protein sequence ID" value="XCD24247.1"/>
    <property type="molecule type" value="Genomic_DNA"/>
</dbReference>
<protein>
    <recommendedName>
        <fullName evidence="12">ATP synthase complex subunit 8</fullName>
    </recommendedName>
</protein>
<keyword evidence="8 13" id="KW-1133">Transmembrane helix</keyword>
<gene>
    <name evidence="14" type="primary">ATP8</name>
</gene>
<evidence type="ECO:0000256" key="5">
    <source>
        <dbReference type="ARBA" id="ARBA00022547"/>
    </source>
</evidence>
<dbReference type="GO" id="GO:0031966">
    <property type="term" value="C:mitochondrial membrane"/>
    <property type="evidence" value="ECO:0007669"/>
    <property type="project" value="UniProtKB-SubCell"/>
</dbReference>
<organism evidence="14">
    <name type="scientific">Tenguna medogensis</name>
    <dbReference type="NCBI Taxonomy" id="3229002"/>
    <lineage>
        <taxon>Eukaryota</taxon>
        <taxon>Metazoa</taxon>
        <taxon>Ecdysozoa</taxon>
        <taxon>Arthropoda</taxon>
        <taxon>Hexapoda</taxon>
        <taxon>Insecta</taxon>
        <taxon>Pterygota</taxon>
        <taxon>Neoptera</taxon>
        <taxon>Paraneoptera</taxon>
        <taxon>Hemiptera</taxon>
        <taxon>Auchenorrhyncha</taxon>
        <taxon>Fulgoroidea</taxon>
        <taxon>Dictyopharidae</taxon>
        <taxon>Tenguna</taxon>
    </lineage>
</organism>
<evidence type="ECO:0000256" key="12">
    <source>
        <dbReference type="RuleBase" id="RU003661"/>
    </source>
</evidence>
<evidence type="ECO:0000313" key="14">
    <source>
        <dbReference type="EMBL" id="XCD24247.1"/>
    </source>
</evidence>
<dbReference type="GO" id="GO:0015986">
    <property type="term" value="P:proton motive force-driven ATP synthesis"/>
    <property type="evidence" value="ECO:0007669"/>
    <property type="project" value="InterPro"/>
</dbReference>
<dbReference type="InterPro" id="IPR001421">
    <property type="entry name" value="ATP8_metazoa"/>
</dbReference>
<evidence type="ECO:0000256" key="6">
    <source>
        <dbReference type="ARBA" id="ARBA00022692"/>
    </source>
</evidence>
<dbReference type="GO" id="GO:0015078">
    <property type="term" value="F:proton transmembrane transporter activity"/>
    <property type="evidence" value="ECO:0007669"/>
    <property type="project" value="InterPro"/>
</dbReference>
<sequence length="50" mass="6085">MPQMAPISWVTIMMMMNFTLMTMVAKLNFKSNIKNKKNNFLKKNKMNWKW</sequence>
<keyword evidence="7 12" id="KW-0375">Hydrogen ion transport</keyword>
<keyword evidence="11 13" id="KW-0472">Membrane</keyword>
<dbReference type="Pfam" id="PF00895">
    <property type="entry name" value="ATP-synt_8"/>
    <property type="match status" value="1"/>
</dbReference>
<geneLocation type="mitochondrion" evidence="14"/>
<evidence type="ECO:0000256" key="1">
    <source>
        <dbReference type="ARBA" id="ARBA00004304"/>
    </source>
</evidence>
<keyword evidence="4 12" id="KW-0813">Transport</keyword>
<dbReference type="AlphaFoldDB" id="A0AAU8BTC4"/>
<evidence type="ECO:0000256" key="11">
    <source>
        <dbReference type="ARBA" id="ARBA00023136"/>
    </source>
</evidence>
<keyword evidence="9 12" id="KW-0406">Ion transport</keyword>
<evidence type="ECO:0000256" key="7">
    <source>
        <dbReference type="ARBA" id="ARBA00022781"/>
    </source>
</evidence>
<comment type="similarity">
    <text evidence="2 12">Belongs to the ATPase protein 8 family.</text>
</comment>
<evidence type="ECO:0000256" key="13">
    <source>
        <dbReference type="SAM" id="Phobius"/>
    </source>
</evidence>
<evidence type="ECO:0000256" key="10">
    <source>
        <dbReference type="ARBA" id="ARBA00023128"/>
    </source>
</evidence>
<name>A0AAU8BTC4_9HEMI</name>
<keyword evidence="10 12" id="KW-0496">Mitochondrion</keyword>